<dbReference type="Proteomes" id="UP000019377">
    <property type="component" value="Unassembled WGS sequence"/>
</dbReference>
<protein>
    <submittedName>
        <fullName evidence="2">Uncharacterized protein</fullName>
    </submittedName>
</protein>
<feature type="region of interest" description="Disordered" evidence="1">
    <location>
        <begin position="1"/>
        <end position="82"/>
    </location>
</feature>
<dbReference type="HOGENOM" id="CLU_1278097_0_0_1"/>
<keyword evidence="3" id="KW-1185">Reference proteome</keyword>
<dbReference type="eggNOG" id="ENOG502R0ZD">
    <property type="taxonomic scope" value="Eukaryota"/>
</dbReference>
<feature type="compositionally biased region" description="Polar residues" evidence="1">
    <location>
        <begin position="47"/>
        <end position="56"/>
    </location>
</feature>
<accession>V5EYF6</accession>
<organism evidence="2 3">
    <name type="scientific">Kalmanozyma brasiliensis (strain GHG001)</name>
    <name type="common">Yeast</name>
    <name type="synonym">Pseudozyma brasiliensis</name>
    <dbReference type="NCBI Taxonomy" id="1365824"/>
    <lineage>
        <taxon>Eukaryota</taxon>
        <taxon>Fungi</taxon>
        <taxon>Dikarya</taxon>
        <taxon>Basidiomycota</taxon>
        <taxon>Ustilaginomycotina</taxon>
        <taxon>Ustilaginomycetes</taxon>
        <taxon>Ustilaginales</taxon>
        <taxon>Ustilaginaceae</taxon>
        <taxon>Kalmanozyma</taxon>
    </lineage>
</organism>
<evidence type="ECO:0000256" key="1">
    <source>
        <dbReference type="SAM" id="MobiDB-lite"/>
    </source>
</evidence>
<gene>
    <name evidence="2" type="ORF">PSEUBRA_SCAF14g01528</name>
</gene>
<feature type="region of interest" description="Disordered" evidence="1">
    <location>
        <begin position="143"/>
        <end position="182"/>
    </location>
</feature>
<sequence>MSHLSILSAPLPSTSRHSEDDAYFTSAQASSSRQTLAVPEGFLRASPSRSRSNSIHPKQGGIHSLPSSPSTSAFPQRPGFRRAATSAAVSTISSSDSSRFDELHYSQTHFSRSTLLVYPDSETATASGVVAAEEDIRELLLASSDEESSAPPSTPGIDSSRIPPRGSSSSIVNAPKKSMDSVVSLPDPITLSAPPAKVEAKRSGYVTISPHTHVFM</sequence>
<evidence type="ECO:0000313" key="3">
    <source>
        <dbReference type="Proteomes" id="UP000019377"/>
    </source>
</evidence>
<proteinExistence type="predicted"/>
<feature type="compositionally biased region" description="Polar residues" evidence="1">
    <location>
        <begin position="65"/>
        <end position="74"/>
    </location>
</feature>
<evidence type="ECO:0000313" key="2">
    <source>
        <dbReference type="EMBL" id="EST08773.1"/>
    </source>
</evidence>
<feature type="compositionally biased region" description="Low complexity" evidence="1">
    <location>
        <begin position="159"/>
        <end position="171"/>
    </location>
</feature>
<dbReference type="GeneID" id="27417321"/>
<dbReference type="AlphaFoldDB" id="V5EYF6"/>
<feature type="compositionally biased region" description="Polar residues" evidence="1">
    <location>
        <begin position="25"/>
        <end position="35"/>
    </location>
</feature>
<reference evidence="3" key="1">
    <citation type="journal article" date="2013" name="Genome Announc.">
        <title>Draft genome sequence of Pseudozyma brasiliensis sp. nov. strain GHG001, a high producer of endo-1,4-xylanase isolated from an insect pest of sugarcane.</title>
        <authorList>
            <person name="Oliveira J.V.D.C."/>
            <person name="dos Santos R.A.C."/>
            <person name="Borges T.A."/>
            <person name="Riano-Pachon D.M."/>
            <person name="Goldman G.H."/>
        </authorList>
    </citation>
    <scope>NUCLEOTIDE SEQUENCE [LARGE SCALE GENOMIC DNA]</scope>
    <source>
        <strain evidence="3">GHG001</strain>
    </source>
</reference>
<name>V5EYF6_KALBG</name>
<dbReference type="EMBL" id="KI545856">
    <property type="protein sequence ID" value="EST08773.1"/>
    <property type="molecule type" value="Genomic_DNA"/>
</dbReference>
<dbReference type="OrthoDB" id="2552203at2759"/>